<evidence type="ECO:0000313" key="1">
    <source>
        <dbReference type="EMBL" id="TDU89451.1"/>
    </source>
</evidence>
<keyword evidence="2" id="KW-1185">Reference proteome</keyword>
<organism evidence="1 2">
    <name type="scientific">Kribbella voronezhensis</name>
    <dbReference type="NCBI Taxonomy" id="2512212"/>
    <lineage>
        <taxon>Bacteria</taxon>
        <taxon>Bacillati</taxon>
        <taxon>Actinomycetota</taxon>
        <taxon>Actinomycetes</taxon>
        <taxon>Propionibacteriales</taxon>
        <taxon>Kribbellaceae</taxon>
        <taxon>Kribbella</taxon>
    </lineage>
</organism>
<protein>
    <submittedName>
        <fullName evidence="1">Uncharacterized protein</fullName>
    </submittedName>
</protein>
<sequence>MTDPSSSVPVFSLCEIESLIGALAALQPVVVAAMPGWPERYREAVTKALDVASVSGIPEVGLTAVNVGTFRVDAKTACNCEGQ</sequence>
<comment type="caution">
    <text evidence="1">The sequence shown here is derived from an EMBL/GenBank/DDBJ whole genome shotgun (WGS) entry which is preliminary data.</text>
</comment>
<dbReference type="AlphaFoldDB" id="A0A4R7TBM6"/>
<proteinExistence type="predicted"/>
<dbReference type="Proteomes" id="UP000295151">
    <property type="component" value="Unassembled WGS sequence"/>
</dbReference>
<name>A0A4R7TBM6_9ACTN</name>
<reference evidence="1 2" key="1">
    <citation type="submission" date="2019-03" db="EMBL/GenBank/DDBJ databases">
        <title>Genomic Encyclopedia of Type Strains, Phase III (KMG-III): the genomes of soil and plant-associated and newly described type strains.</title>
        <authorList>
            <person name="Whitman W."/>
        </authorList>
    </citation>
    <scope>NUCLEOTIDE SEQUENCE [LARGE SCALE GENOMIC DNA]</scope>
    <source>
        <strain evidence="1 2">VKM Ac-2575</strain>
    </source>
</reference>
<accession>A0A4R7TBM6</accession>
<gene>
    <name evidence="1" type="ORF">EV138_3019</name>
</gene>
<evidence type="ECO:0000313" key="2">
    <source>
        <dbReference type="Proteomes" id="UP000295151"/>
    </source>
</evidence>
<dbReference type="EMBL" id="SOCE01000001">
    <property type="protein sequence ID" value="TDU89451.1"/>
    <property type="molecule type" value="Genomic_DNA"/>
</dbReference>
<dbReference type="RefSeq" id="WP_133979522.1">
    <property type="nucleotide sequence ID" value="NZ_SOCE01000001.1"/>
</dbReference>